<keyword evidence="1" id="KW-0533">Nickel</keyword>
<dbReference type="STRING" id="69895.SAMN05192551_11250"/>
<evidence type="ECO:0000256" key="1">
    <source>
        <dbReference type="ARBA" id="ARBA00022596"/>
    </source>
</evidence>
<evidence type="ECO:0000313" key="3">
    <source>
        <dbReference type="Proteomes" id="UP000199287"/>
    </source>
</evidence>
<dbReference type="PANTHER" id="PTHR36566">
    <property type="entry name" value="NICKEL INSERTION PROTEIN-RELATED"/>
    <property type="match status" value="1"/>
</dbReference>
<reference evidence="3" key="1">
    <citation type="submission" date="2016-10" db="EMBL/GenBank/DDBJ databases">
        <authorList>
            <person name="Varghese N."/>
            <person name="Submissions S."/>
        </authorList>
    </citation>
    <scope>NUCLEOTIDE SEQUENCE [LARGE SCALE GENOMIC DNA]</scope>
    <source>
        <strain evidence="3">Z-7934</strain>
    </source>
</reference>
<gene>
    <name evidence="2" type="ORF">SAMN05192551_11250</name>
</gene>
<dbReference type="Gene3D" id="3.10.20.300">
    <property type="entry name" value="mk0293 like domain"/>
    <property type="match status" value="1"/>
</dbReference>
<proteinExistence type="predicted"/>
<dbReference type="Proteomes" id="UP000199287">
    <property type="component" value="Unassembled WGS sequence"/>
</dbReference>
<evidence type="ECO:0008006" key="4">
    <source>
        <dbReference type="Google" id="ProtNLM"/>
    </source>
</evidence>
<keyword evidence="3" id="KW-1185">Reference proteome</keyword>
<accession>A0A1I3HCU7</accession>
<protein>
    <recommendedName>
        <fullName evidence="4">TIGR00299 family protein</fullName>
    </recommendedName>
</protein>
<dbReference type="EMBL" id="FOQA01000012">
    <property type="protein sequence ID" value="SFI33380.1"/>
    <property type="molecule type" value="Genomic_DNA"/>
</dbReference>
<name>A0A1I3HCU7_9FIRM</name>
<dbReference type="AlphaFoldDB" id="A0A1I3HCU7"/>
<dbReference type="Pfam" id="PF01969">
    <property type="entry name" value="Ni_insertion"/>
    <property type="match status" value="1"/>
</dbReference>
<sequence length="139" mass="15945">MDDTTGEMLGYTMETLLQAGALDVSFTPIYMKKNRPAIKLEVISEEDKADQLQKLILTETSTIGLRLRKAQRLVMKRKNLPVETEFGIISVKEARWEQIVKYAPEYEDCRKAAREHGVSLAEVYRKAEEACYQTEEGKK</sequence>
<dbReference type="Gene3D" id="3.30.70.1380">
    <property type="entry name" value="Transcriptional regulatory protein pf0864 domain like"/>
    <property type="match status" value="1"/>
</dbReference>
<evidence type="ECO:0000313" key="2">
    <source>
        <dbReference type="EMBL" id="SFI33380.1"/>
    </source>
</evidence>
<organism evidence="2 3">
    <name type="scientific">Tindallia magadiensis</name>
    <dbReference type="NCBI Taxonomy" id="69895"/>
    <lineage>
        <taxon>Bacteria</taxon>
        <taxon>Bacillati</taxon>
        <taxon>Bacillota</taxon>
        <taxon>Clostridia</taxon>
        <taxon>Peptostreptococcales</taxon>
        <taxon>Tindalliaceae</taxon>
        <taxon>Tindallia</taxon>
    </lineage>
</organism>
<dbReference type="InterPro" id="IPR002822">
    <property type="entry name" value="Ni_insertion"/>
</dbReference>
<dbReference type="PANTHER" id="PTHR36566:SF1">
    <property type="entry name" value="PYRIDINIUM-3,5-BISTHIOCARBOXYLIC ACID MONONUCLEOTIDE NICKEL INSERTION PROTEIN"/>
    <property type="match status" value="1"/>
</dbReference>